<evidence type="ECO:0000313" key="1">
    <source>
        <dbReference type="EMBL" id="OMO67896.1"/>
    </source>
</evidence>
<comment type="caution">
    <text evidence="1">The sequence shown here is derived from an EMBL/GenBank/DDBJ whole genome shotgun (WGS) entry which is preliminary data.</text>
</comment>
<reference evidence="1 2" key="1">
    <citation type="submission" date="2013-09" db="EMBL/GenBank/DDBJ databases">
        <title>Corchorus capsularis genome sequencing.</title>
        <authorList>
            <person name="Alam M."/>
            <person name="Haque M.S."/>
            <person name="Islam M.S."/>
            <person name="Emdad E.M."/>
            <person name="Islam M.M."/>
            <person name="Ahmed B."/>
            <person name="Halim A."/>
            <person name="Hossen Q.M.M."/>
            <person name="Hossain M.Z."/>
            <person name="Ahmed R."/>
            <person name="Khan M.M."/>
            <person name="Islam R."/>
            <person name="Rashid M.M."/>
            <person name="Khan S.A."/>
            <person name="Rahman M.S."/>
            <person name="Alam M."/>
        </authorList>
    </citation>
    <scope>NUCLEOTIDE SEQUENCE [LARGE SCALE GENOMIC DNA]</scope>
    <source>
        <strain evidence="2">cv. CVL-1</strain>
        <tissue evidence="1">Whole seedling</tissue>
    </source>
</reference>
<accession>A0A1R3HCB0</accession>
<dbReference type="AlphaFoldDB" id="A0A1R3HCB0"/>
<dbReference type="EMBL" id="AWWV01012333">
    <property type="protein sequence ID" value="OMO67896.1"/>
    <property type="molecule type" value="Genomic_DNA"/>
</dbReference>
<protein>
    <submittedName>
        <fullName evidence="1">Uncharacterized protein</fullName>
    </submittedName>
</protein>
<evidence type="ECO:0000313" key="2">
    <source>
        <dbReference type="Proteomes" id="UP000188268"/>
    </source>
</evidence>
<dbReference type="Gramene" id="OMO67896">
    <property type="protein sequence ID" value="OMO67896"/>
    <property type="gene ID" value="CCACVL1_20226"/>
</dbReference>
<keyword evidence="2" id="KW-1185">Reference proteome</keyword>
<proteinExistence type="predicted"/>
<dbReference type="Proteomes" id="UP000188268">
    <property type="component" value="Unassembled WGS sequence"/>
</dbReference>
<gene>
    <name evidence="1" type="ORF">CCACVL1_20226</name>
</gene>
<organism evidence="1 2">
    <name type="scientific">Corchorus capsularis</name>
    <name type="common">Jute</name>
    <dbReference type="NCBI Taxonomy" id="210143"/>
    <lineage>
        <taxon>Eukaryota</taxon>
        <taxon>Viridiplantae</taxon>
        <taxon>Streptophyta</taxon>
        <taxon>Embryophyta</taxon>
        <taxon>Tracheophyta</taxon>
        <taxon>Spermatophyta</taxon>
        <taxon>Magnoliopsida</taxon>
        <taxon>eudicotyledons</taxon>
        <taxon>Gunneridae</taxon>
        <taxon>Pentapetalae</taxon>
        <taxon>rosids</taxon>
        <taxon>malvids</taxon>
        <taxon>Malvales</taxon>
        <taxon>Malvaceae</taxon>
        <taxon>Grewioideae</taxon>
        <taxon>Apeibeae</taxon>
        <taxon>Corchorus</taxon>
    </lineage>
</organism>
<name>A0A1R3HCB0_COCAP</name>
<sequence length="34" mass="3873">MGKCAGYAVARPLLVSVVPRIPPYNWHLFFNNQL</sequence>